<proteinExistence type="predicted"/>
<reference evidence="2" key="2">
    <citation type="journal article" date="2015" name="Data Brief">
        <title>Shoot transcriptome of the giant reed, Arundo donax.</title>
        <authorList>
            <person name="Barrero R.A."/>
            <person name="Guerrero F.D."/>
            <person name="Moolhuijzen P."/>
            <person name="Goolsby J.A."/>
            <person name="Tidwell J."/>
            <person name="Bellgard S.E."/>
            <person name="Bellgard M.I."/>
        </authorList>
    </citation>
    <scope>NUCLEOTIDE SEQUENCE</scope>
    <source>
        <tissue evidence="2">Shoot tissue taken approximately 20 cm above the soil surface</tissue>
    </source>
</reference>
<protein>
    <submittedName>
        <fullName evidence="2">Uncharacterized protein</fullName>
    </submittedName>
</protein>
<dbReference type="EMBL" id="GBRH01169193">
    <property type="protein sequence ID" value="JAE28703.1"/>
    <property type="molecule type" value="Transcribed_RNA"/>
</dbReference>
<feature type="region of interest" description="Disordered" evidence="1">
    <location>
        <begin position="1"/>
        <end position="30"/>
    </location>
</feature>
<sequence length="30" mass="3408">MIRRCYLPAQTTEQTPKCRAPSRRGNSGDN</sequence>
<name>A0A0A9H732_ARUDO</name>
<evidence type="ECO:0000256" key="1">
    <source>
        <dbReference type="SAM" id="MobiDB-lite"/>
    </source>
</evidence>
<dbReference type="AlphaFoldDB" id="A0A0A9H732"/>
<evidence type="ECO:0000313" key="2">
    <source>
        <dbReference type="EMBL" id="JAE28703.1"/>
    </source>
</evidence>
<organism evidence="2">
    <name type="scientific">Arundo donax</name>
    <name type="common">Giant reed</name>
    <name type="synonym">Donax arundinaceus</name>
    <dbReference type="NCBI Taxonomy" id="35708"/>
    <lineage>
        <taxon>Eukaryota</taxon>
        <taxon>Viridiplantae</taxon>
        <taxon>Streptophyta</taxon>
        <taxon>Embryophyta</taxon>
        <taxon>Tracheophyta</taxon>
        <taxon>Spermatophyta</taxon>
        <taxon>Magnoliopsida</taxon>
        <taxon>Liliopsida</taxon>
        <taxon>Poales</taxon>
        <taxon>Poaceae</taxon>
        <taxon>PACMAD clade</taxon>
        <taxon>Arundinoideae</taxon>
        <taxon>Arundineae</taxon>
        <taxon>Arundo</taxon>
    </lineage>
</organism>
<reference evidence="2" key="1">
    <citation type="submission" date="2014-09" db="EMBL/GenBank/DDBJ databases">
        <authorList>
            <person name="Magalhaes I.L.F."/>
            <person name="Oliveira U."/>
            <person name="Santos F.R."/>
            <person name="Vidigal T.H.D.A."/>
            <person name="Brescovit A.D."/>
            <person name="Santos A.J."/>
        </authorList>
    </citation>
    <scope>NUCLEOTIDE SEQUENCE</scope>
    <source>
        <tissue evidence="2">Shoot tissue taken approximately 20 cm above the soil surface</tissue>
    </source>
</reference>
<accession>A0A0A9H732</accession>